<keyword evidence="2" id="KW-1185">Reference proteome</keyword>
<comment type="caution">
    <text evidence="1">The sequence shown here is derived from an EMBL/GenBank/DDBJ whole genome shotgun (WGS) entry which is preliminary data.</text>
</comment>
<evidence type="ECO:0000313" key="1">
    <source>
        <dbReference type="EMBL" id="KAL0933124.1"/>
    </source>
</evidence>
<organism evidence="1 2">
    <name type="scientific">Colletotrichum truncatum</name>
    <name type="common">Anthracnose fungus</name>
    <name type="synonym">Colletotrichum capsici</name>
    <dbReference type="NCBI Taxonomy" id="5467"/>
    <lineage>
        <taxon>Eukaryota</taxon>
        <taxon>Fungi</taxon>
        <taxon>Dikarya</taxon>
        <taxon>Ascomycota</taxon>
        <taxon>Pezizomycotina</taxon>
        <taxon>Sordariomycetes</taxon>
        <taxon>Hypocreomycetidae</taxon>
        <taxon>Glomerellales</taxon>
        <taxon>Glomerellaceae</taxon>
        <taxon>Colletotrichum</taxon>
        <taxon>Colletotrichum truncatum species complex</taxon>
    </lineage>
</organism>
<sequence length="194" mass="22315">MSTIKAPTFDECYLRVRLLYRDRGIALSIRRSYQSGRRVDIICDRGRRYSSKSQVRKTSSKVCDCPFAGKIRFLPETNEWIWEVLAGRDSHNHDPVLEGNFESVPAFRTLSQAEAEFRKTSSDIETNKPSIIDRVEQLSKARIKSRDIASQIREQENVIITAYDVRNIQQKLRHEKYGPLSSTSEFAGGATVWL</sequence>
<name>A0ACC3YMJ7_COLTU</name>
<reference evidence="1 2" key="1">
    <citation type="journal article" date="2020" name="Phytopathology">
        <title>Genome Sequence Resources of Colletotrichum truncatum, C. plurivorum, C. musicola, and C. sojae: Four Species Pathogenic to Soybean (Glycine max).</title>
        <authorList>
            <person name="Rogerio F."/>
            <person name="Boufleur T.R."/>
            <person name="Ciampi-Guillardi M."/>
            <person name="Sukno S.A."/>
            <person name="Thon M.R."/>
            <person name="Massola Junior N.S."/>
            <person name="Baroncelli R."/>
        </authorList>
    </citation>
    <scope>NUCLEOTIDE SEQUENCE [LARGE SCALE GENOMIC DNA]</scope>
    <source>
        <strain evidence="1 2">CMES1059</strain>
    </source>
</reference>
<dbReference type="Proteomes" id="UP000805649">
    <property type="component" value="Unassembled WGS sequence"/>
</dbReference>
<proteinExistence type="predicted"/>
<evidence type="ECO:0000313" key="2">
    <source>
        <dbReference type="Proteomes" id="UP000805649"/>
    </source>
</evidence>
<gene>
    <name evidence="1" type="ORF">CTRU02_212087</name>
</gene>
<dbReference type="EMBL" id="VUJX02000008">
    <property type="protein sequence ID" value="KAL0933124.1"/>
    <property type="molecule type" value="Genomic_DNA"/>
</dbReference>
<protein>
    <submittedName>
        <fullName evidence="1">Uncharacterized protein</fullName>
    </submittedName>
</protein>
<accession>A0ACC3YMJ7</accession>